<sequence length="222" mass="25383">MWTYAAVVRGSAHRRRRSKERPPNLSDVTPLRIVLLGKNVSENSGVGNFILGRAAFDSEAHLDVVERVGGRLKDKHVIIINSPQLLQTNISDHQITQTVRECINLSDPGPHVIVLLLKHDQCSTEDQECVEKVLLSFSERVYHHTMVISTQEPTETNDILQKIIQKCANRHFSLQRRSSPDDLLQMFEDIVKVNDGRHLECAGLQYLTMEKQATERREYHDI</sequence>
<dbReference type="InterPro" id="IPR006703">
    <property type="entry name" value="G_AIG1"/>
</dbReference>
<accession>A0A498LQZ6</accession>
<proteinExistence type="inferred from homology"/>
<evidence type="ECO:0000256" key="3">
    <source>
        <dbReference type="ARBA" id="ARBA00023134"/>
    </source>
</evidence>
<evidence type="ECO:0000313" key="6">
    <source>
        <dbReference type="Proteomes" id="UP000290572"/>
    </source>
</evidence>
<comment type="caution">
    <text evidence="5">The sequence shown here is derived from an EMBL/GenBank/DDBJ whole genome shotgun (WGS) entry which is preliminary data.</text>
</comment>
<keyword evidence="3" id="KW-0342">GTP-binding</keyword>
<evidence type="ECO:0000259" key="4">
    <source>
        <dbReference type="Pfam" id="PF04548"/>
    </source>
</evidence>
<feature type="domain" description="AIG1-type G" evidence="4">
    <location>
        <begin position="31"/>
        <end position="199"/>
    </location>
</feature>
<reference evidence="5 6" key="1">
    <citation type="submission" date="2018-03" db="EMBL/GenBank/DDBJ databases">
        <title>Draft genome sequence of Rohu Carp (Labeo rohita).</title>
        <authorList>
            <person name="Das P."/>
            <person name="Kushwaha B."/>
            <person name="Joshi C.G."/>
            <person name="Kumar D."/>
            <person name="Nagpure N.S."/>
            <person name="Sahoo L."/>
            <person name="Das S.P."/>
            <person name="Bit A."/>
            <person name="Patnaik S."/>
            <person name="Meher P.K."/>
            <person name="Jayasankar P."/>
            <person name="Koringa P.G."/>
            <person name="Patel N.V."/>
            <person name="Hinsu A.T."/>
            <person name="Kumar R."/>
            <person name="Pandey M."/>
            <person name="Agarwal S."/>
            <person name="Srivastava S."/>
            <person name="Singh M."/>
            <person name="Iquebal M.A."/>
            <person name="Jaiswal S."/>
            <person name="Angadi U.B."/>
            <person name="Kumar N."/>
            <person name="Raza M."/>
            <person name="Shah T.M."/>
            <person name="Rai A."/>
            <person name="Jena J.K."/>
        </authorList>
    </citation>
    <scope>NUCLEOTIDE SEQUENCE [LARGE SCALE GENOMIC DNA]</scope>
    <source>
        <strain evidence="5">DASCIFA01</strain>
        <tissue evidence="5">Testis</tissue>
    </source>
</reference>
<evidence type="ECO:0000256" key="1">
    <source>
        <dbReference type="ARBA" id="ARBA00008535"/>
    </source>
</evidence>
<dbReference type="InterPro" id="IPR045058">
    <property type="entry name" value="GIMA/IAN/Toc"/>
</dbReference>
<organism evidence="5 6">
    <name type="scientific">Labeo rohita</name>
    <name type="common">Indian major carp</name>
    <name type="synonym">Cyprinus rohita</name>
    <dbReference type="NCBI Taxonomy" id="84645"/>
    <lineage>
        <taxon>Eukaryota</taxon>
        <taxon>Metazoa</taxon>
        <taxon>Chordata</taxon>
        <taxon>Craniata</taxon>
        <taxon>Vertebrata</taxon>
        <taxon>Euteleostomi</taxon>
        <taxon>Actinopterygii</taxon>
        <taxon>Neopterygii</taxon>
        <taxon>Teleostei</taxon>
        <taxon>Ostariophysi</taxon>
        <taxon>Cypriniformes</taxon>
        <taxon>Cyprinidae</taxon>
        <taxon>Labeoninae</taxon>
        <taxon>Labeonini</taxon>
        <taxon>Labeo</taxon>
    </lineage>
</organism>
<dbReference type="PANTHER" id="PTHR10903:SF170">
    <property type="entry name" value="GTPASE IMAP FAMILY MEMBER 7"/>
    <property type="match status" value="1"/>
</dbReference>
<dbReference type="Proteomes" id="UP000290572">
    <property type="component" value="Unassembled WGS sequence"/>
</dbReference>
<keyword evidence="6" id="KW-1185">Reference proteome</keyword>
<evidence type="ECO:0000313" key="5">
    <source>
        <dbReference type="EMBL" id="RXN10868.1"/>
    </source>
</evidence>
<comment type="similarity">
    <text evidence="1">Belongs to the TRAFAC class TrmE-Era-EngA-EngB-Septin-like GTPase superfamily. AIG1/Toc34/Toc159-like paraseptin GTPase family. IAN subfamily.</text>
</comment>
<name>A0A498LQZ6_LABRO</name>
<dbReference type="InterPro" id="IPR027417">
    <property type="entry name" value="P-loop_NTPase"/>
</dbReference>
<dbReference type="EMBL" id="QBIY01013169">
    <property type="protein sequence ID" value="RXN10868.1"/>
    <property type="molecule type" value="Genomic_DNA"/>
</dbReference>
<dbReference type="GO" id="GO:0005525">
    <property type="term" value="F:GTP binding"/>
    <property type="evidence" value="ECO:0007669"/>
    <property type="project" value="UniProtKB-KW"/>
</dbReference>
<dbReference type="Pfam" id="PF04548">
    <property type="entry name" value="AIG1"/>
    <property type="match status" value="1"/>
</dbReference>
<keyword evidence="2" id="KW-0547">Nucleotide-binding</keyword>
<dbReference type="AlphaFoldDB" id="A0A498LQZ6"/>
<dbReference type="PANTHER" id="PTHR10903">
    <property type="entry name" value="GTPASE, IMAP FAMILY MEMBER-RELATED"/>
    <property type="match status" value="1"/>
</dbReference>
<dbReference type="FunFam" id="3.40.50.300:FF:002895">
    <property type="entry name" value="Si:dkeyp-52c3.7"/>
    <property type="match status" value="1"/>
</dbReference>
<dbReference type="Gene3D" id="3.40.50.300">
    <property type="entry name" value="P-loop containing nucleotide triphosphate hydrolases"/>
    <property type="match status" value="1"/>
</dbReference>
<dbReference type="STRING" id="84645.A0A498LQZ6"/>
<evidence type="ECO:0000256" key="2">
    <source>
        <dbReference type="ARBA" id="ARBA00022741"/>
    </source>
</evidence>
<gene>
    <name evidence="5" type="ORF">ROHU_010802</name>
</gene>
<protein>
    <submittedName>
        <fullName evidence="5">GTPase IMAP family member 7-like isoform X1</fullName>
    </submittedName>
</protein>